<dbReference type="AlphaFoldDB" id="A0A1V6NJS2"/>
<organism evidence="1 2">
    <name type="scientific">Penicillium antarcticum</name>
    <dbReference type="NCBI Taxonomy" id="416450"/>
    <lineage>
        <taxon>Eukaryota</taxon>
        <taxon>Fungi</taxon>
        <taxon>Dikarya</taxon>
        <taxon>Ascomycota</taxon>
        <taxon>Pezizomycotina</taxon>
        <taxon>Eurotiomycetes</taxon>
        <taxon>Eurotiomycetidae</taxon>
        <taxon>Eurotiales</taxon>
        <taxon>Aspergillaceae</taxon>
        <taxon>Penicillium</taxon>
    </lineage>
</organism>
<feature type="non-terminal residue" evidence="1">
    <location>
        <position position="316"/>
    </location>
</feature>
<reference evidence="2" key="1">
    <citation type="journal article" date="2017" name="Nat. Microbiol.">
        <title>Global analysis of biosynthetic gene clusters reveals vast potential of secondary metabolite production in Penicillium species.</title>
        <authorList>
            <person name="Nielsen J.C."/>
            <person name="Grijseels S."/>
            <person name="Prigent S."/>
            <person name="Ji B."/>
            <person name="Dainat J."/>
            <person name="Nielsen K.F."/>
            <person name="Frisvad J.C."/>
            <person name="Workman M."/>
            <person name="Nielsen J."/>
        </authorList>
    </citation>
    <scope>NUCLEOTIDE SEQUENCE [LARGE SCALE GENOMIC DNA]</scope>
    <source>
        <strain evidence="2">IBT 31811</strain>
    </source>
</reference>
<protein>
    <submittedName>
        <fullName evidence="1">Uncharacterized protein</fullName>
    </submittedName>
</protein>
<dbReference type="STRING" id="416450.A0A1V6NJS2"/>
<accession>A0A1V6NJS2</accession>
<keyword evidence="2" id="KW-1185">Reference proteome</keyword>
<gene>
    <name evidence="1" type="ORF">PENANT_c401G09713</name>
</gene>
<sequence>MVAPGSQWPALSGGLRENSAANLNTSDRVLSANHDVQQLLEHVGKGGRVPGLVLEYLKVIQELTADLLKNPMGEDWKKESTELKTELREKTLTLQKDIYAIKAVRRGSTAPAHFLSAHGSNSTQAASPSELSKDRDIIVKLGDSDGIAHFRTMRSSEIKDRAEKARVRATGAGTNPVLAAIQFVAARQLKSGDISLTLKSARDAEAARVHRHAWVRHLWKGAEVRLPSWGVVIHDVNEAVSKQLVTQNLHSWGEAEITHLAWLVLPEGKKAGSLIVEFSSPHAANKAIDNTIWDSTVLTTVLYDRAARIRQCHRCQ</sequence>
<evidence type="ECO:0000313" key="2">
    <source>
        <dbReference type="Proteomes" id="UP000191672"/>
    </source>
</evidence>
<dbReference type="EMBL" id="MDYN01000401">
    <property type="protein sequence ID" value="OQD64953.1"/>
    <property type="molecule type" value="Genomic_DNA"/>
</dbReference>
<proteinExistence type="predicted"/>
<dbReference type="Proteomes" id="UP000191672">
    <property type="component" value="Unassembled WGS sequence"/>
</dbReference>
<comment type="caution">
    <text evidence="1">The sequence shown here is derived from an EMBL/GenBank/DDBJ whole genome shotgun (WGS) entry which is preliminary data.</text>
</comment>
<name>A0A1V6NJS2_9EURO</name>
<evidence type="ECO:0000313" key="1">
    <source>
        <dbReference type="EMBL" id="OQD64953.1"/>
    </source>
</evidence>